<keyword evidence="2" id="KW-1185">Reference proteome</keyword>
<dbReference type="OrthoDB" id="1695528at2"/>
<evidence type="ECO:0000313" key="1">
    <source>
        <dbReference type="EMBL" id="VEJ35022.1"/>
    </source>
</evidence>
<evidence type="ECO:0000313" key="2">
    <source>
        <dbReference type="Proteomes" id="UP000269544"/>
    </source>
</evidence>
<protein>
    <submittedName>
        <fullName evidence="1">Uncharacterized protein</fullName>
    </submittedName>
</protein>
<dbReference type="Proteomes" id="UP000269544">
    <property type="component" value="Chromosome"/>
</dbReference>
<gene>
    <name evidence="1" type="ORF">NCTC13079_00466</name>
</gene>
<name>A0A448V0S3_9FIRM</name>
<sequence length="268" mass="30455">MSNHFLQIYCSRYGRGGRPVAYGYLPKEGSENIGIEVDPAKDWIAPLDRILTNLPKTEDLYVYHADYEIKKAAPLFSSTARDRLRSALDLYPMLKAITGLAPESSYTMAHLAEKAGFSKAVAVGDAFVERFRIADPAALYDQIRHNLLAMKAIYSYYTALRKRTTRQGVQLTAFSLSPFQIRGRTPGGRDRYYQRDDILYWEEDGRFLFEADVRYMPYDAEKKALVLRGDFSISSAVPTPPGFVVFGIDDEIYYDVMAELLAYLRDCA</sequence>
<accession>A0A448V0S3</accession>
<reference evidence="1 2" key="1">
    <citation type="submission" date="2018-12" db="EMBL/GenBank/DDBJ databases">
        <authorList>
            <consortium name="Pathogen Informatics"/>
        </authorList>
    </citation>
    <scope>NUCLEOTIDE SEQUENCE [LARGE SCALE GENOMIC DNA]</scope>
    <source>
        <strain evidence="1 2">NCTC13079</strain>
    </source>
</reference>
<dbReference type="EMBL" id="LR134523">
    <property type="protein sequence ID" value="VEJ35022.1"/>
    <property type="molecule type" value="Genomic_DNA"/>
</dbReference>
<dbReference type="KEGG" id="piv:NCTC13079_00466"/>
<proteinExistence type="predicted"/>
<organism evidence="1 2">
    <name type="scientific">Aedoeadaptatus ivorii</name>
    <dbReference type="NCBI Taxonomy" id="54006"/>
    <lineage>
        <taxon>Bacteria</taxon>
        <taxon>Bacillati</taxon>
        <taxon>Bacillota</taxon>
        <taxon>Tissierellia</taxon>
        <taxon>Tissierellales</taxon>
        <taxon>Peptoniphilaceae</taxon>
        <taxon>Aedoeadaptatus</taxon>
    </lineage>
</organism>
<dbReference type="AlphaFoldDB" id="A0A448V0S3"/>
<dbReference type="RefSeq" id="WP_126464892.1">
    <property type="nucleotide sequence ID" value="NZ_LR134523.1"/>
</dbReference>